<dbReference type="InterPro" id="IPR034718">
    <property type="entry name" value="RlpA"/>
</dbReference>
<dbReference type="CDD" id="cd22268">
    <property type="entry name" value="DPBB_RlpA-like"/>
    <property type="match status" value="1"/>
</dbReference>
<comment type="function">
    <text evidence="4">Lytic transglycosylase with a strong preference for naked glycan strands that lack stem peptides.</text>
</comment>
<dbReference type="InterPro" id="IPR012997">
    <property type="entry name" value="RplA"/>
</dbReference>
<dbReference type="SUPFAM" id="SSF110997">
    <property type="entry name" value="Sporulation related repeat"/>
    <property type="match status" value="1"/>
</dbReference>
<proteinExistence type="inferred from homology"/>
<dbReference type="GO" id="GO:0071555">
    <property type="term" value="P:cell wall organization"/>
    <property type="evidence" value="ECO:0007669"/>
    <property type="project" value="UniProtKB-KW"/>
</dbReference>
<dbReference type="InterPro" id="IPR036908">
    <property type="entry name" value="RlpA-like_sf"/>
</dbReference>
<dbReference type="Gene3D" id="2.40.40.10">
    <property type="entry name" value="RlpA-like domain"/>
    <property type="match status" value="1"/>
</dbReference>
<dbReference type="InterPro" id="IPR007730">
    <property type="entry name" value="SPOR-like_dom"/>
</dbReference>
<dbReference type="InterPro" id="IPR009009">
    <property type="entry name" value="RlpA-like_DPBB"/>
</dbReference>
<evidence type="ECO:0000256" key="1">
    <source>
        <dbReference type="ARBA" id="ARBA00022729"/>
    </source>
</evidence>
<dbReference type="Pfam" id="PF05036">
    <property type="entry name" value="SPOR"/>
    <property type="match status" value="1"/>
</dbReference>
<dbReference type="InterPro" id="IPR036680">
    <property type="entry name" value="SPOR-like_sf"/>
</dbReference>
<dbReference type="PANTHER" id="PTHR34183">
    <property type="entry name" value="ENDOLYTIC PEPTIDOGLYCAN TRANSGLYCOSYLASE RLPA"/>
    <property type="match status" value="1"/>
</dbReference>
<dbReference type="PROSITE" id="PS51724">
    <property type="entry name" value="SPOR"/>
    <property type="match status" value="1"/>
</dbReference>
<dbReference type="SUPFAM" id="SSF50685">
    <property type="entry name" value="Barwin-like endoglucanases"/>
    <property type="match status" value="1"/>
</dbReference>
<evidence type="ECO:0000256" key="3">
    <source>
        <dbReference type="ARBA" id="ARBA00023316"/>
    </source>
</evidence>
<gene>
    <name evidence="4" type="primary">rlpA</name>
    <name evidence="7" type="ORF">ZBT109_1417</name>
</gene>
<dbReference type="Proteomes" id="UP000267342">
    <property type="component" value="Chromosome"/>
</dbReference>
<dbReference type="EC" id="4.2.2.-" evidence="4"/>
<dbReference type="GO" id="GO:0000270">
    <property type="term" value="P:peptidoglycan metabolic process"/>
    <property type="evidence" value="ECO:0007669"/>
    <property type="project" value="UniProtKB-UniRule"/>
</dbReference>
<dbReference type="FunFam" id="2.40.40.10:FF:000003">
    <property type="entry name" value="Endolytic peptidoglycan transglycosylase RlpA"/>
    <property type="match status" value="1"/>
</dbReference>
<evidence type="ECO:0000313" key="7">
    <source>
        <dbReference type="EMBL" id="BBG30177.1"/>
    </source>
</evidence>
<keyword evidence="2 4" id="KW-0456">Lyase</keyword>
<dbReference type="OrthoDB" id="9779128at2"/>
<dbReference type="PROSITE" id="PS51257">
    <property type="entry name" value="PROKAR_LIPOPROTEIN"/>
    <property type="match status" value="1"/>
</dbReference>
<keyword evidence="4" id="KW-1003">Cell membrane</keyword>
<evidence type="ECO:0000313" key="8">
    <source>
        <dbReference type="Proteomes" id="UP000267342"/>
    </source>
</evidence>
<dbReference type="GO" id="GO:0008932">
    <property type="term" value="F:lytic endotransglycosylase activity"/>
    <property type="evidence" value="ECO:0007669"/>
    <property type="project" value="UniProtKB-UniRule"/>
</dbReference>
<name>A0A348HEX5_9GAMM</name>
<dbReference type="PANTHER" id="PTHR34183:SF1">
    <property type="entry name" value="ENDOLYTIC PEPTIDOGLYCAN TRANSGLYCOSYLASE RLPA"/>
    <property type="match status" value="1"/>
</dbReference>
<dbReference type="Gene3D" id="3.30.70.1070">
    <property type="entry name" value="Sporulation related repeat"/>
    <property type="match status" value="1"/>
</dbReference>
<evidence type="ECO:0000256" key="2">
    <source>
        <dbReference type="ARBA" id="ARBA00023239"/>
    </source>
</evidence>
<protein>
    <recommendedName>
        <fullName evidence="4">Endolytic peptidoglycan transglycosylase RlpA</fullName>
        <ecNumber evidence="4">4.2.2.-</ecNumber>
    </recommendedName>
</protein>
<sequence>MLSRSRIHWRSVKPSTKALRCGWAVGLILLLAGCASHQHRYASRSDSYPTDQRDLSQVKDAVPHYEPRARSGNQPLYTVLGKRYSVLPSAQGYVEEGQASFYGNKFHGYATSSGEPYDMYAMTAAHKQLPLPSYARVTNLDNGRSVVVRVNDRGPFHDGRILDLSYAAAWRLGIAAKGTGHVRVEGIDPLALSSPAAAAVAAKSVPAAPSTSANLPPAAVVSPTAPPRVAASTVAAGSMGGGKMLQVAALSSEQNARQLRAQLSSRLSLPVAVQKTRDIYRIHVGPFHDEVALVAAREALNNAGYAHPIEVDAVP</sequence>
<accession>A0A348HEX5</accession>
<evidence type="ECO:0000256" key="4">
    <source>
        <dbReference type="HAMAP-Rule" id="MF_02071"/>
    </source>
</evidence>
<keyword evidence="8" id="KW-1185">Reference proteome</keyword>
<dbReference type="EMBL" id="AP018933">
    <property type="protein sequence ID" value="BBG30177.1"/>
    <property type="molecule type" value="Genomic_DNA"/>
</dbReference>
<dbReference type="Pfam" id="PF03330">
    <property type="entry name" value="DPBB_1"/>
    <property type="match status" value="1"/>
</dbReference>
<keyword evidence="4" id="KW-0564">Palmitate</keyword>
<dbReference type="STRING" id="1123510.GCA_000620025_00412"/>
<evidence type="ECO:0000259" key="6">
    <source>
        <dbReference type="PROSITE" id="PS51724"/>
    </source>
</evidence>
<comment type="subcellular location">
    <subcellularLocation>
        <location evidence="4">Cell membrane</location>
        <topology evidence="4">Lipid-anchor</topology>
    </subcellularLocation>
</comment>
<dbReference type="GO" id="GO:0009279">
    <property type="term" value="C:cell outer membrane"/>
    <property type="evidence" value="ECO:0007669"/>
    <property type="project" value="TreeGrafter"/>
</dbReference>
<dbReference type="AlphaFoldDB" id="A0A348HEX5"/>
<organism evidence="7 8">
    <name type="scientific">Zymobacter palmae</name>
    <dbReference type="NCBI Taxonomy" id="33074"/>
    <lineage>
        <taxon>Bacteria</taxon>
        <taxon>Pseudomonadati</taxon>
        <taxon>Pseudomonadota</taxon>
        <taxon>Gammaproteobacteria</taxon>
        <taxon>Oceanospirillales</taxon>
        <taxon>Halomonadaceae</taxon>
        <taxon>Zymobacter group</taxon>
        <taxon>Zymobacter</taxon>
    </lineage>
</organism>
<keyword evidence="4" id="KW-0472">Membrane</keyword>
<dbReference type="KEGG" id="zpl:ZBT109_1417"/>
<comment type="similarity">
    <text evidence="4 5">Belongs to the RlpA family.</text>
</comment>
<dbReference type="GO" id="GO:0042834">
    <property type="term" value="F:peptidoglycan binding"/>
    <property type="evidence" value="ECO:0007669"/>
    <property type="project" value="InterPro"/>
</dbReference>
<feature type="domain" description="SPOR" evidence="6">
    <location>
        <begin position="237"/>
        <end position="312"/>
    </location>
</feature>
<evidence type="ECO:0000256" key="5">
    <source>
        <dbReference type="RuleBase" id="RU003495"/>
    </source>
</evidence>
<dbReference type="NCBIfam" id="TIGR00413">
    <property type="entry name" value="rlpA"/>
    <property type="match status" value="1"/>
</dbReference>
<reference evidence="7 8" key="1">
    <citation type="submission" date="2018-09" db="EMBL/GenBank/DDBJ databases">
        <title>Zymobacter palmae IAM14233 (=T109) whole genome analysis.</title>
        <authorList>
            <person name="Yanase H."/>
        </authorList>
    </citation>
    <scope>NUCLEOTIDE SEQUENCE [LARGE SCALE GENOMIC DNA]</scope>
    <source>
        <strain evidence="7 8">IAM14233</strain>
    </source>
</reference>
<keyword evidence="4 7" id="KW-0449">Lipoprotein</keyword>
<keyword evidence="3 4" id="KW-0961">Cell wall biogenesis/degradation</keyword>
<keyword evidence="1" id="KW-0732">Signal</keyword>
<dbReference type="HAMAP" id="MF_02071">
    <property type="entry name" value="RlpA"/>
    <property type="match status" value="1"/>
</dbReference>
<dbReference type="GO" id="GO:0005886">
    <property type="term" value="C:plasma membrane"/>
    <property type="evidence" value="ECO:0007669"/>
    <property type="project" value="UniProtKB-SubCell"/>
</dbReference>